<evidence type="ECO:0000313" key="2">
    <source>
        <dbReference type="EMBL" id="GAU22788.1"/>
    </source>
</evidence>
<dbReference type="Proteomes" id="UP000242715">
    <property type="component" value="Unassembled WGS sequence"/>
</dbReference>
<gene>
    <name evidence="2" type="ORF">TSUD_142270</name>
</gene>
<feature type="region of interest" description="Disordered" evidence="1">
    <location>
        <begin position="1"/>
        <end position="31"/>
    </location>
</feature>
<sequence length="199" mass="22793">MESSAEEYSNHETTGKLDKNGNNSNHETDAAGDKNDCPIWFSLVSHGCEEHMFDNSEEEDEEQFKTILISRKTIVKTKYNGFIKLYNGFQPSSEIKKFVVSMLHFKRKLKGHFDNMSPKVTEFVIRTALNRFATVRSVKFIPNYMGPTSLPQCALVELDSAKQFPFMMSGMPRPVRASPAVMEMFDDRPIKSNRKMKCC</sequence>
<accession>A0A2Z6LWZ8</accession>
<dbReference type="EMBL" id="DF973254">
    <property type="protein sequence ID" value="GAU22788.1"/>
    <property type="molecule type" value="Genomic_DNA"/>
</dbReference>
<feature type="compositionally biased region" description="Basic and acidic residues" evidence="1">
    <location>
        <begin position="8"/>
        <end position="19"/>
    </location>
</feature>
<dbReference type="OrthoDB" id="1913496at2759"/>
<evidence type="ECO:0000256" key="1">
    <source>
        <dbReference type="SAM" id="MobiDB-lite"/>
    </source>
</evidence>
<dbReference type="InterPro" id="IPR053316">
    <property type="entry name" value="Epigenetic_reg_gene_expr"/>
</dbReference>
<keyword evidence="3" id="KW-1185">Reference proteome</keyword>
<protein>
    <submittedName>
        <fullName evidence="2">Uncharacterized protein</fullName>
    </submittedName>
</protein>
<name>A0A2Z6LWZ8_TRISU</name>
<dbReference type="PANTHER" id="PTHR36309">
    <property type="entry name" value="RNA-BINDING (RRM/RBD/RNP MOTIFS) FAMILY PROTEIN"/>
    <property type="match status" value="1"/>
</dbReference>
<dbReference type="AlphaFoldDB" id="A0A2Z6LWZ8"/>
<proteinExistence type="predicted"/>
<organism evidence="2 3">
    <name type="scientific">Trifolium subterraneum</name>
    <name type="common">Subterranean clover</name>
    <dbReference type="NCBI Taxonomy" id="3900"/>
    <lineage>
        <taxon>Eukaryota</taxon>
        <taxon>Viridiplantae</taxon>
        <taxon>Streptophyta</taxon>
        <taxon>Embryophyta</taxon>
        <taxon>Tracheophyta</taxon>
        <taxon>Spermatophyta</taxon>
        <taxon>Magnoliopsida</taxon>
        <taxon>eudicotyledons</taxon>
        <taxon>Gunneridae</taxon>
        <taxon>Pentapetalae</taxon>
        <taxon>rosids</taxon>
        <taxon>fabids</taxon>
        <taxon>Fabales</taxon>
        <taxon>Fabaceae</taxon>
        <taxon>Papilionoideae</taxon>
        <taxon>50 kb inversion clade</taxon>
        <taxon>NPAAA clade</taxon>
        <taxon>Hologalegina</taxon>
        <taxon>IRL clade</taxon>
        <taxon>Trifolieae</taxon>
        <taxon>Trifolium</taxon>
    </lineage>
</organism>
<evidence type="ECO:0000313" key="3">
    <source>
        <dbReference type="Proteomes" id="UP000242715"/>
    </source>
</evidence>
<dbReference type="PANTHER" id="PTHR36309:SF1">
    <property type="entry name" value="RNA-BINDING (RRM_RBD_RNP MOTIFS) FAMILY PROTEIN"/>
    <property type="match status" value="1"/>
</dbReference>
<reference evidence="3" key="1">
    <citation type="journal article" date="2017" name="Front. Plant Sci.">
        <title>Climate Clever Clovers: New Paradigm to Reduce the Environmental Footprint of Ruminants by Breeding Low Methanogenic Forages Utilizing Haplotype Variation.</title>
        <authorList>
            <person name="Kaur P."/>
            <person name="Appels R."/>
            <person name="Bayer P.E."/>
            <person name="Keeble-Gagnere G."/>
            <person name="Wang J."/>
            <person name="Hirakawa H."/>
            <person name="Shirasawa K."/>
            <person name="Vercoe P."/>
            <person name="Stefanova K."/>
            <person name="Durmic Z."/>
            <person name="Nichols P."/>
            <person name="Revell C."/>
            <person name="Isobe S.N."/>
            <person name="Edwards D."/>
            <person name="Erskine W."/>
        </authorList>
    </citation>
    <scope>NUCLEOTIDE SEQUENCE [LARGE SCALE GENOMIC DNA]</scope>
    <source>
        <strain evidence="3">cv. Daliak</strain>
    </source>
</reference>